<keyword evidence="2" id="KW-1185">Reference proteome</keyword>
<proteinExistence type="predicted"/>
<dbReference type="Proteomes" id="UP000036403">
    <property type="component" value="Unassembled WGS sequence"/>
</dbReference>
<accession>A0A0J7KGE6</accession>
<reference evidence="1 2" key="1">
    <citation type="submission" date="2015-04" db="EMBL/GenBank/DDBJ databases">
        <title>Lasius niger genome sequencing.</title>
        <authorList>
            <person name="Konorov E.A."/>
            <person name="Nikitin M.A."/>
            <person name="Kirill M.V."/>
            <person name="Chang P."/>
        </authorList>
    </citation>
    <scope>NUCLEOTIDE SEQUENCE [LARGE SCALE GENOMIC DNA]</scope>
    <source>
        <tissue evidence="1">Whole</tissue>
    </source>
</reference>
<dbReference type="AlphaFoldDB" id="A0A0J7KGE6"/>
<name>A0A0J7KGE6_LASNI</name>
<comment type="caution">
    <text evidence="1">The sequence shown here is derived from an EMBL/GenBank/DDBJ whole genome shotgun (WGS) entry which is preliminary data.</text>
</comment>
<protein>
    <submittedName>
        <fullName evidence="1">Dna primase</fullName>
    </submittedName>
</protein>
<gene>
    <name evidence="1" type="ORF">RF55_11028</name>
</gene>
<sequence>MQHPEIFPWVEEAFSRLDFGGHGRLLALQDKMFEWYEEAENILKAEEGGLKAFLQENGFEEEVKNFASLGEIDTEGAPIVESWWHFYGFIDIKSFDQSVRRDIERELLTDKAPEEGDPPRTFSKALLARIEARDRLRRGEMPDMPLGGNL</sequence>
<dbReference type="EMBL" id="LBMM01007866">
    <property type="protein sequence ID" value="KMQ89352.1"/>
    <property type="molecule type" value="Genomic_DNA"/>
</dbReference>
<evidence type="ECO:0000313" key="2">
    <source>
        <dbReference type="Proteomes" id="UP000036403"/>
    </source>
</evidence>
<organism evidence="1 2">
    <name type="scientific">Lasius niger</name>
    <name type="common">Black garden ant</name>
    <dbReference type="NCBI Taxonomy" id="67767"/>
    <lineage>
        <taxon>Eukaryota</taxon>
        <taxon>Metazoa</taxon>
        <taxon>Ecdysozoa</taxon>
        <taxon>Arthropoda</taxon>
        <taxon>Hexapoda</taxon>
        <taxon>Insecta</taxon>
        <taxon>Pterygota</taxon>
        <taxon>Neoptera</taxon>
        <taxon>Endopterygota</taxon>
        <taxon>Hymenoptera</taxon>
        <taxon>Apocrita</taxon>
        <taxon>Aculeata</taxon>
        <taxon>Formicoidea</taxon>
        <taxon>Formicidae</taxon>
        <taxon>Formicinae</taxon>
        <taxon>Lasius</taxon>
        <taxon>Lasius</taxon>
    </lineage>
</organism>
<dbReference type="PaxDb" id="67767-A0A0J7KGE6"/>
<evidence type="ECO:0000313" key="1">
    <source>
        <dbReference type="EMBL" id="KMQ89352.1"/>
    </source>
</evidence>